<dbReference type="Gene3D" id="1.10.10.10">
    <property type="entry name" value="Winged helix-like DNA-binding domain superfamily/Winged helix DNA-binding domain"/>
    <property type="match status" value="1"/>
</dbReference>
<keyword evidence="9" id="KW-1185">Reference proteome</keyword>
<dbReference type="GO" id="GO:0000794">
    <property type="term" value="C:condensed nuclear chromosome"/>
    <property type="evidence" value="ECO:0007669"/>
    <property type="project" value="TreeGrafter"/>
</dbReference>
<evidence type="ECO:0000259" key="7">
    <source>
        <dbReference type="Pfam" id="PF07106"/>
    </source>
</evidence>
<evidence type="ECO:0000256" key="2">
    <source>
        <dbReference type="ARBA" id="ARBA00007922"/>
    </source>
</evidence>
<dbReference type="PANTHER" id="PTHR15938:SF0">
    <property type="entry name" value="HOMOLOGOUS-PAIRING PROTEIN 2 HOMOLOG"/>
    <property type="match status" value="1"/>
</dbReference>
<reference evidence="8" key="1">
    <citation type="submission" date="2021-06" db="EMBL/GenBank/DDBJ databases">
        <authorList>
            <person name="Kallberg Y."/>
            <person name="Tangrot J."/>
            <person name="Rosling A."/>
        </authorList>
    </citation>
    <scope>NUCLEOTIDE SEQUENCE</scope>
    <source>
        <strain evidence="8">IA702</strain>
    </source>
</reference>
<dbReference type="InterPro" id="IPR036388">
    <property type="entry name" value="WH-like_DNA-bd_sf"/>
</dbReference>
<dbReference type="EMBL" id="CAJVPJ010000141">
    <property type="protein sequence ID" value="CAG8484879.1"/>
    <property type="molecule type" value="Genomic_DNA"/>
</dbReference>
<sequence>MAKQKKTPSAKADGEQLVVDYLRKQNRPYSATDIVNNLHGAITKTVAQKALNALAEKGEVTHKPYGKQSVYVINQNQFELPSSDDLASMDVKIDTLKTEIMEYTEKNKQLQSVLNGLNNSLTNEQIKERLKTLEDENKRNEERLNILRSGTKQVSSDDKKRIDASYEMNRKFWKQRKKLFDDIFKTLMEYIPQKPQEFIEEIGIEEDPIDINEDPLANI</sequence>
<evidence type="ECO:0000256" key="5">
    <source>
        <dbReference type="ARBA" id="ARBA00023254"/>
    </source>
</evidence>
<dbReference type="SUPFAM" id="SSF46785">
    <property type="entry name" value="Winged helix' DNA-binding domain"/>
    <property type="match status" value="1"/>
</dbReference>
<comment type="caution">
    <text evidence="8">The sequence shown here is derived from an EMBL/GenBank/DDBJ whole genome shotgun (WGS) entry which is preliminary data.</text>
</comment>
<dbReference type="GO" id="GO:0000709">
    <property type="term" value="P:meiotic joint molecule formation"/>
    <property type="evidence" value="ECO:0007669"/>
    <property type="project" value="TreeGrafter"/>
</dbReference>
<dbReference type="Proteomes" id="UP000789572">
    <property type="component" value="Unassembled WGS sequence"/>
</dbReference>
<keyword evidence="5" id="KW-0469">Meiosis</keyword>
<gene>
    <name evidence="8" type="ORF">POCULU_LOCUS1747</name>
</gene>
<dbReference type="InterPro" id="IPR010776">
    <property type="entry name" value="Hop2_WH_dom"/>
</dbReference>
<protein>
    <submittedName>
        <fullName evidence="8">11329_t:CDS:1</fullName>
    </submittedName>
</protein>
<dbReference type="AlphaFoldDB" id="A0A9N8ZCS3"/>
<dbReference type="InterPro" id="IPR036390">
    <property type="entry name" value="WH_DNA-bd_sf"/>
</dbReference>
<dbReference type="PANTHER" id="PTHR15938">
    <property type="entry name" value="TBP-1 INTERACTING PROTEIN"/>
    <property type="match status" value="1"/>
</dbReference>
<organism evidence="8 9">
    <name type="scientific">Paraglomus occultum</name>
    <dbReference type="NCBI Taxonomy" id="144539"/>
    <lineage>
        <taxon>Eukaryota</taxon>
        <taxon>Fungi</taxon>
        <taxon>Fungi incertae sedis</taxon>
        <taxon>Mucoromycota</taxon>
        <taxon>Glomeromycotina</taxon>
        <taxon>Glomeromycetes</taxon>
        <taxon>Paraglomerales</taxon>
        <taxon>Paraglomeraceae</taxon>
        <taxon>Paraglomus</taxon>
    </lineage>
</organism>
<proteinExistence type="inferred from homology"/>
<dbReference type="GO" id="GO:0010774">
    <property type="term" value="P:meiotic strand invasion involved in reciprocal meiotic recombination"/>
    <property type="evidence" value="ECO:0007669"/>
    <property type="project" value="TreeGrafter"/>
</dbReference>
<dbReference type="Pfam" id="PF07106">
    <property type="entry name" value="WHD_TBPIP"/>
    <property type="match status" value="1"/>
</dbReference>
<feature type="domain" description="Homologous-pairing protein 2 winged helix" evidence="7">
    <location>
        <begin position="14"/>
        <end position="74"/>
    </location>
</feature>
<keyword evidence="4" id="KW-0539">Nucleus</keyword>
<name>A0A9N8ZCS3_9GLOM</name>
<evidence type="ECO:0000256" key="4">
    <source>
        <dbReference type="ARBA" id="ARBA00023242"/>
    </source>
</evidence>
<evidence type="ECO:0000313" key="9">
    <source>
        <dbReference type="Proteomes" id="UP000789572"/>
    </source>
</evidence>
<dbReference type="OrthoDB" id="272266at2759"/>
<feature type="coiled-coil region" evidence="6">
    <location>
        <begin position="86"/>
        <end position="150"/>
    </location>
</feature>
<evidence type="ECO:0000256" key="1">
    <source>
        <dbReference type="ARBA" id="ARBA00004123"/>
    </source>
</evidence>
<dbReference type="GO" id="GO:0120231">
    <property type="term" value="C:DNA recombinase auxiliary factor complex"/>
    <property type="evidence" value="ECO:0007669"/>
    <property type="project" value="TreeGrafter"/>
</dbReference>
<dbReference type="GO" id="GO:0120230">
    <property type="term" value="F:recombinase activator activity"/>
    <property type="evidence" value="ECO:0007669"/>
    <property type="project" value="TreeGrafter"/>
</dbReference>
<comment type="similarity">
    <text evidence="2">Belongs to the HOP2 family.</text>
</comment>
<dbReference type="GO" id="GO:0007129">
    <property type="term" value="P:homologous chromosome pairing at meiosis"/>
    <property type="evidence" value="ECO:0007669"/>
    <property type="project" value="TreeGrafter"/>
</dbReference>
<evidence type="ECO:0000256" key="3">
    <source>
        <dbReference type="ARBA" id="ARBA00023172"/>
    </source>
</evidence>
<evidence type="ECO:0000256" key="6">
    <source>
        <dbReference type="SAM" id="Coils"/>
    </source>
</evidence>
<evidence type="ECO:0000313" key="8">
    <source>
        <dbReference type="EMBL" id="CAG8484879.1"/>
    </source>
</evidence>
<keyword evidence="6" id="KW-0175">Coiled coil</keyword>
<dbReference type="GO" id="GO:0003690">
    <property type="term" value="F:double-stranded DNA binding"/>
    <property type="evidence" value="ECO:0007669"/>
    <property type="project" value="TreeGrafter"/>
</dbReference>
<accession>A0A9N8ZCS3</accession>
<comment type="subcellular location">
    <subcellularLocation>
        <location evidence="1">Nucleus</location>
    </subcellularLocation>
</comment>
<keyword evidence="3" id="KW-0233">DNA recombination</keyword>